<dbReference type="Proteomes" id="UP000663887">
    <property type="component" value="Unassembled WGS sequence"/>
</dbReference>
<proteinExistence type="predicted"/>
<evidence type="ECO:0000313" key="2">
    <source>
        <dbReference type="Proteomes" id="UP000663887"/>
    </source>
</evidence>
<dbReference type="EMBL" id="CAJNRG010012155">
    <property type="protein sequence ID" value="CAF2137763.1"/>
    <property type="molecule type" value="Genomic_DNA"/>
</dbReference>
<accession>A0A816WSY1</accession>
<dbReference type="AlphaFoldDB" id="A0A816WSY1"/>
<gene>
    <name evidence="1" type="ORF">XDN619_LOCUS26136</name>
</gene>
<evidence type="ECO:0000313" key="1">
    <source>
        <dbReference type="EMBL" id="CAF2137763.1"/>
    </source>
</evidence>
<reference evidence="1" key="1">
    <citation type="submission" date="2021-02" db="EMBL/GenBank/DDBJ databases">
        <authorList>
            <person name="Nowell W R."/>
        </authorList>
    </citation>
    <scope>NUCLEOTIDE SEQUENCE</scope>
</reference>
<sequence>MTMSLESLANELFVNIFEYLNTAHLLQTFHGLNSRFDHLLNIFFRANRNLDFRSISKSKFDIVCQHIVPTIIDRIISIRLSDDNQTPQQIDLFLSQFSLSRQCIELRSLSLYQIHSKQTTTRILSDISCLQNLNYLTIDTMYIEEENIFSQMLDVIWGLPALTHCCIINMKWKPPANFNYGTVISSTLEHVSLTGEYISLHQLTCLFQNTPFLRTLAVGINKDYERGDVLATIPSMITLTIHWAVNSTIVLTNFLKKMPNLRRLKIKLELTQLSLNGNQWKEFILDYLPKLKDFHFNMKIFIPSERSPIEKIIDNLLNSFRTFFWLHERQWFVRCDWSLENRHSFASFYTVPYAFDTFSYYNKTISKSTYDDIDTLVYTNVCSLSYNSSFSKSTSFPSVRFCNVQHLKLNCTGTDQPLSVIPKLDRLTSLDLSLCKDWSLCQLETLLDSAPNLYSVIFNELACLQIQSINVRSKSIRRLVLKGYFENIRCKAFVRSQLGGLCEVLVINLTDRTTILELINTMANLRSLNCKCADDKRKQTNQYSNPANDEHITWLQQNLPSKHSITRDWRTGHIRIWIHR</sequence>
<protein>
    <recommendedName>
        <fullName evidence="3">F-box domain-containing protein</fullName>
    </recommendedName>
</protein>
<organism evidence="1 2">
    <name type="scientific">Rotaria magnacalcarata</name>
    <dbReference type="NCBI Taxonomy" id="392030"/>
    <lineage>
        <taxon>Eukaryota</taxon>
        <taxon>Metazoa</taxon>
        <taxon>Spiralia</taxon>
        <taxon>Gnathifera</taxon>
        <taxon>Rotifera</taxon>
        <taxon>Eurotatoria</taxon>
        <taxon>Bdelloidea</taxon>
        <taxon>Philodinida</taxon>
        <taxon>Philodinidae</taxon>
        <taxon>Rotaria</taxon>
    </lineage>
</organism>
<comment type="caution">
    <text evidence="1">The sequence shown here is derived from an EMBL/GenBank/DDBJ whole genome shotgun (WGS) entry which is preliminary data.</text>
</comment>
<name>A0A816WSY1_9BILA</name>
<evidence type="ECO:0008006" key="3">
    <source>
        <dbReference type="Google" id="ProtNLM"/>
    </source>
</evidence>
<dbReference type="SUPFAM" id="SSF52047">
    <property type="entry name" value="RNI-like"/>
    <property type="match status" value="1"/>
</dbReference>